<evidence type="ECO:0000313" key="1">
    <source>
        <dbReference type="EMBL" id="KAF5178316.1"/>
    </source>
</evidence>
<evidence type="ECO:0000313" key="2">
    <source>
        <dbReference type="Proteomes" id="UP000554482"/>
    </source>
</evidence>
<organism evidence="1 2">
    <name type="scientific">Thalictrum thalictroides</name>
    <name type="common">Rue-anemone</name>
    <name type="synonym">Anemone thalictroides</name>
    <dbReference type="NCBI Taxonomy" id="46969"/>
    <lineage>
        <taxon>Eukaryota</taxon>
        <taxon>Viridiplantae</taxon>
        <taxon>Streptophyta</taxon>
        <taxon>Embryophyta</taxon>
        <taxon>Tracheophyta</taxon>
        <taxon>Spermatophyta</taxon>
        <taxon>Magnoliopsida</taxon>
        <taxon>Ranunculales</taxon>
        <taxon>Ranunculaceae</taxon>
        <taxon>Thalictroideae</taxon>
        <taxon>Thalictrum</taxon>
    </lineage>
</organism>
<accession>A0A7J6V062</accession>
<dbReference type="AlphaFoldDB" id="A0A7J6V062"/>
<dbReference type="EMBL" id="JABWDY010040193">
    <property type="protein sequence ID" value="KAF5178316.1"/>
    <property type="molecule type" value="Genomic_DNA"/>
</dbReference>
<dbReference type="Proteomes" id="UP000554482">
    <property type="component" value="Unassembled WGS sequence"/>
</dbReference>
<feature type="non-terminal residue" evidence="1">
    <location>
        <position position="125"/>
    </location>
</feature>
<name>A0A7J6V062_THATH</name>
<protein>
    <submittedName>
        <fullName evidence="1">Uncharacterized protein</fullName>
    </submittedName>
</protein>
<comment type="caution">
    <text evidence="1">The sequence shown here is derived from an EMBL/GenBank/DDBJ whole genome shotgun (WGS) entry which is preliminary data.</text>
</comment>
<feature type="non-terminal residue" evidence="1">
    <location>
        <position position="1"/>
    </location>
</feature>
<keyword evidence="2" id="KW-1185">Reference proteome</keyword>
<sequence length="125" mass="13974">DIYDLSDNEVGNPGDNIRHPIGNDEVGVEAGADDEPFMILAHTDTREYAAHMQAREALPENHDDIIDNVPVINQDEVSIDPFENANDYINDHTSETTTRIANINNMNDESAIDLIDNDIPEIQME</sequence>
<proteinExistence type="predicted"/>
<gene>
    <name evidence="1" type="ORF">FRX31_032097</name>
</gene>
<reference evidence="1 2" key="1">
    <citation type="submission" date="2020-06" db="EMBL/GenBank/DDBJ databases">
        <title>Transcriptomic and genomic resources for Thalictrum thalictroides and T. hernandezii: Facilitating candidate gene discovery in an emerging model plant lineage.</title>
        <authorList>
            <person name="Arias T."/>
            <person name="Riano-Pachon D.M."/>
            <person name="Di Stilio V.S."/>
        </authorList>
    </citation>
    <scope>NUCLEOTIDE SEQUENCE [LARGE SCALE GENOMIC DNA]</scope>
    <source>
        <strain evidence="2">cv. WT478/WT964</strain>
        <tissue evidence="1">Leaves</tissue>
    </source>
</reference>
<dbReference type="OrthoDB" id="10603331at2759"/>